<dbReference type="GO" id="GO:0022857">
    <property type="term" value="F:transmembrane transporter activity"/>
    <property type="evidence" value="ECO:0007669"/>
    <property type="project" value="InterPro"/>
</dbReference>
<dbReference type="AlphaFoldDB" id="N0CRK4"/>
<feature type="compositionally biased region" description="Basic and acidic residues" evidence="1">
    <location>
        <begin position="77"/>
        <end position="92"/>
    </location>
</feature>
<dbReference type="PANTHER" id="PTHR23542:SF1">
    <property type="entry name" value="MAJOR FACILITATOR SUPERFAMILY (MFS) PROFILE DOMAIN-CONTAINING PROTEIN"/>
    <property type="match status" value="1"/>
</dbReference>
<evidence type="ECO:0000256" key="3">
    <source>
        <dbReference type="SAM" id="SignalP"/>
    </source>
</evidence>
<dbReference type="Gene3D" id="1.20.1250.20">
    <property type="entry name" value="MFS general substrate transporter like domains"/>
    <property type="match status" value="1"/>
</dbReference>
<accession>N0CRK4</accession>
<dbReference type="KEGG" id="sfi:SFUL_2566"/>
<dbReference type="PATRIC" id="fig|1303692.3.peg.2580"/>
<keyword evidence="2" id="KW-0812">Transmembrane</keyword>
<feature type="transmembrane region" description="Helical" evidence="2">
    <location>
        <begin position="433"/>
        <end position="456"/>
    </location>
</feature>
<name>N0CRK4_STRMI</name>
<keyword evidence="2" id="KW-1133">Transmembrane helix</keyword>
<dbReference type="SUPFAM" id="SSF103473">
    <property type="entry name" value="MFS general substrate transporter"/>
    <property type="match status" value="1"/>
</dbReference>
<dbReference type="eggNOG" id="COG0477">
    <property type="taxonomic scope" value="Bacteria"/>
</dbReference>
<feature type="transmembrane region" description="Helical" evidence="2">
    <location>
        <begin position="398"/>
        <end position="421"/>
    </location>
</feature>
<dbReference type="HOGENOM" id="CLU_033532_0_0_11"/>
<keyword evidence="3" id="KW-0732">Signal</keyword>
<feature type="transmembrane region" description="Helical" evidence="2">
    <location>
        <begin position="273"/>
        <end position="291"/>
    </location>
</feature>
<feature type="signal peptide" evidence="3">
    <location>
        <begin position="1"/>
        <end position="24"/>
    </location>
</feature>
<feature type="transmembrane region" description="Helical" evidence="2">
    <location>
        <begin position="180"/>
        <end position="203"/>
    </location>
</feature>
<proteinExistence type="predicted"/>
<organism evidence="4 5">
    <name type="scientific">Streptomyces microflavus DSM 40593</name>
    <dbReference type="NCBI Taxonomy" id="1303692"/>
    <lineage>
        <taxon>Bacteria</taxon>
        <taxon>Bacillati</taxon>
        <taxon>Actinomycetota</taxon>
        <taxon>Actinomycetes</taxon>
        <taxon>Kitasatosporales</taxon>
        <taxon>Streptomycetaceae</taxon>
        <taxon>Streptomyces</taxon>
    </lineage>
</organism>
<protein>
    <submittedName>
        <fullName evidence="4">Major facilitator superfamily MFS_1</fullName>
    </submittedName>
</protein>
<feature type="transmembrane region" description="Helical" evidence="2">
    <location>
        <begin position="338"/>
        <end position="360"/>
    </location>
</feature>
<feature type="transmembrane region" description="Helical" evidence="2">
    <location>
        <begin position="372"/>
        <end position="392"/>
    </location>
</feature>
<feature type="transmembrane region" description="Helical" evidence="2">
    <location>
        <begin position="123"/>
        <end position="141"/>
    </location>
</feature>
<gene>
    <name evidence="4" type="ORF">SFUL_2566</name>
</gene>
<sequence length="489" mass="49361">MPKPPATRPRPAALPALSPTALLAVTGGQLVAAPRTAPEPGGRAEPESGRLAALELGGRAAPESGARAALESGGRAASEDVHRRAGRREERRAVRRTVRRAPTNPYLRLLATPGARAFTAGNLIARLPMGMLGVSAIIMIAGSRDSYALAGAVTATGLAATAVVAPFTARLVDRFGQARIAVPATALAVLGSLALVLCVHYDAPAWTLFAAYAATATTPNTGGMSRARWAHLHRGDQAALHTANSFEQAADELCFMLGPVVAATLCGALFPEAGTLVGAFLLMTGVLVFAAQRTTEPPPTPRNRTAVSPLRAPGMPALLAVFLATGAVFGALEVVSIAHAGGAILALQAAGSCAAGLLYGSLRPARNVHRRLLFCLAAMTALMSLPLLAASSTASLPVLALCLLLAGAATAPTMVTGMTLVQRATPPGQLNEGMTLSVTALLGGVAAGAAAGGWLVEHTGTVSGYAAPMGAAALALTVAAAGTLRSRPE</sequence>
<feature type="transmembrane region" description="Helical" evidence="2">
    <location>
        <begin position="462"/>
        <end position="484"/>
    </location>
</feature>
<dbReference type="Pfam" id="PF07690">
    <property type="entry name" value="MFS_1"/>
    <property type="match status" value="1"/>
</dbReference>
<dbReference type="PANTHER" id="PTHR23542">
    <property type="match status" value="1"/>
</dbReference>
<dbReference type="InterPro" id="IPR036259">
    <property type="entry name" value="MFS_trans_sf"/>
</dbReference>
<feature type="compositionally biased region" description="Low complexity" evidence="1">
    <location>
        <begin position="49"/>
        <end position="61"/>
    </location>
</feature>
<evidence type="ECO:0000256" key="1">
    <source>
        <dbReference type="SAM" id="MobiDB-lite"/>
    </source>
</evidence>
<feature type="transmembrane region" description="Helical" evidence="2">
    <location>
        <begin position="312"/>
        <end position="332"/>
    </location>
</feature>
<evidence type="ECO:0000313" key="5">
    <source>
        <dbReference type="Proteomes" id="UP000013304"/>
    </source>
</evidence>
<dbReference type="RefSeq" id="WP_015608879.1">
    <property type="nucleotide sequence ID" value="NC_021177.1"/>
</dbReference>
<reference evidence="4 5" key="1">
    <citation type="submission" date="2013-04" db="EMBL/GenBank/DDBJ databases">
        <title>Complete genome sequence of Streptomyces fulvissimus.</title>
        <authorList>
            <person name="Myronovskyi M."/>
            <person name="Tokovenko B."/>
            <person name="Manderscheid N."/>
            <person name="Petzke L."/>
            <person name="Luzhetskyy A."/>
        </authorList>
    </citation>
    <scope>NUCLEOTIDE SEQUENCE [LARGE SCALE GENOMIC DNA]</scope>
    <source>
        <strain evidence="4 5">DSM 40593</strain>
    </source>
</reference>
<evidence type="ECO:0000313" key="4">
    <source>
        <dbReference type="EMBL" id="AGK77514.1"/>
    </source>
</evidence>
<evidence type="ECO:0000256" key="2">
    <source>
        <dbReference type="SAM" id="Phobius"/>
    </source>
</evidence>
<keyword evidence="2" id="KW-0472">Membrane</keyword>
<feature type="region of interest" description="Disordered" evidence="1">
    <location>
        <begin position="29"/>
        <end position="93"/>
    </location>
</feature>
<dbReference type="InterPro" id="IPR011701">
    <property type="entry name" value="MFS"/>
</dbReference>
<feature type="transmembrane region" description="Helical" evidence="2">
    <location>
        <begin position="147"/>
        <end position="168"/>
    </location>
</feature>
<feature type="chain" id="PRO_5038999918" evidence="3">
    <location>
        <begin position="25"/>
        <end position="489"/>
    </location>
</feature>
<dbReference type="Proteomes" id="UP000013304">
    <property type="component" value="Chromosome"/>
</dbReference>
<dbReference type="EMBL" id="CP005080">
    <property type="protein sequence ID" value="AGK77514.1"/>
    <property type="molecule type" value="Genomic_DNA"/>
</dbReference>